<organism evidence="2 3">
    <name type="scientific">Catellatospora methionotrophica</name>
    <dbReference type="NCBI Taxonomy" id="121620"/>
    <lineage>
        <taxon>Bacteria</taxon>
        <taxon>Bacillati</taxon>
        <taxon>Actinomycetota</taxon>
        <taxon>Actinomycetes</taxon>
        <taxon>Micromonosporales</taxon>
        <taxon>Micromonosporaceae</taxon>
        <taxon>Catellatospora</taxon>
    </lineage>
</organism>
<name>A0A8J3PFL9_9ACTN</name>
<accession>A0A8J3PFL9</accession>
<dbReference type="RefSeq" id="WP_166378401.1">
    <property type="nucleotide sequence ID" value="NZ_BAAATT010000007.1"/>
</dbReference>
<evidence type="ECO:0000313" key="2">
    <source>
        <dbReference type="EMBL" id="GIG14839.1"/>
    </source>
</evidence>
<sequence>MEEAFSTVLKRLRAESGLSVRQVGVAANVDPGYISKLSKSDRGVSQAVAQALDAALGADGRLMSAWKAGNARRLAARVTSEAMKRRTLMAGTMGAVLGGLLPGRKEAGYRLGLSDVAQIPRHVDRLFAMDYQFGGESLWQVAVGYATEARWWLENGVLTGDVEEALLHATSRVQMCAGWLAFDAGRHDVARNSYHEALGLARQAQDAEAETHALANLAFMSNVLGSPKEGRRWADAAERAACATDEHARLSIIPMLRVAMSSALTGEKRSCERALSTARRYLERDEDRPVAEWLAFVTWHELDGIEATCAMELGETDRSIRLFNESIDAHPDGFARNRATYKVRLALASLDAQEVEQAAAAAHSALDDLSGNVTSWRLSTELGAVANKMASHHTAPVATNFVTRYRALV</sequence>
<feature type="domain" description="HTH cro/C1-type" evidence="1">
    <location>
        <begin position="9"/>
        <end position="63"/>
    </location>
</feature>
<gene>
    <name evidence="2" type="ORF">Cme02nite_31710</name>
</gene>
<dbReference type="InterPro" id="IPR011990">
    <property type="entry name" value="TPR-like_helical_dom_sf"/>
</dbReference>
<dbReference type="SUPFAM" id="SSF48452">
    <property type="entry name" value="TPR-like"/>
    <property type="match status" value="1"/>
</dbReference>
<protein>
    <submittedName>
        <fullName evidence="2">XRE family transcriptional regulator</fullName>
    </submittedName>
</protein>
<comment type="caution">
    <text evidence="2">The sequence shown here is derived from an EMBL/GenBank/DDBJ whole genome shotgun (WGS) entry which is preliminary data.</text>
</comment>
<dbReference type="SMART" id="SM00530">
    <property type="entry name" value="HTH_XRE"/>
    <property type="match status" value="1"/>
</dbReference>
<dbReference type="CDD" id="cd00093">
    <property type="entry name" value="HTH_XRE"/>
    <property type="match status" value="1"/>
</dbReference>
<proteinExistence type="predicted"/>
<dbReference type="GO" id="GO:0003677">
    <property type="term" value="F:DNA binding"/>
    <property type="evidence" value="ECO:0007669"/>
    <property type="project" value="InterPro"/>
</dbReference>
<dbReference type="Proteomes" id="UP000660339">
    <property type="component" value="Unassembled WGS sequence"/>
</dbReference>
<evidence type="ECO:0000313" key="3">
    <source>
        <dbReference type="Proteomes" id="UP000660339"/>
    </source>
</evidence>
<dbReference type="InterPro" id="IPR001387">
    <property type="entry name" value="Cro/C1-type_HTH"/>
</dbReference>
<dbReference type="Gene3D" id="1.10.260.40">
    <property type="entry name" value="lambda repressor-like DNA-binding domains"/>
    <property type="match status" value="1"/>
</dbReference>
<evidence type="ECO:0000259" key="1">
    <source>
        <dbReference type="PROSITE" id="PS50943"/>
    </source>
</evidence>
<dbReference type="AlphaFoldDB" id="A0A8J3PFL9"/>
<dbReference type="SUPFAM" id="SSF47413">
    <property type="entry name" value="lambda repressor-like DNA-binding domains"/>
    <property type="match status" value="1"/>
</dbReference>
<dbReference type="PROSITE" id="PS50943">
    <property type="entry name" value="HTH_CROC1"/>
    <property type="match status" value="1"/>
</dbReference>
<dbReference type="EMBL" id="BONJ01000017">
    <property type="protein sequence ID" value="GIG14839.1"/>
    <property type="molecule type" value="Genomic_DNA"/>
</dbReference>
<reference evidence="2" key="1">
    <citation type="submission" date="2021-01" db="EMBL/GenBank/DDBJ databases">
        <title>Whole genome shotgun sequence of Catellatospora methionotrophica NBRC 14553.</title>
        <authorList>
            <person name="Komaki H."/>
            <person name="Tamura T."/>
        </authorList>
    </citation>
    <scope>NUCLEOTIDE SEQUENCE</scope>
    <source>
        <strain evidence="2">NBRC 14553</strain>
    </source>
</reference>
<dbReference type="Pfam" id="PF13560">
    <property type="entry name" value="HTH_31"/>
    <property type="match status" value="1"/>
</dbReference>
<dbReference type="Gene3D" id="1.25.40.10">
    <property type="entry name" value="Tetratricopeptide repeat domain"/>
    <property type="match status" value="1"/>
</dbReference>
<dbReference type="InterPro" id="IPR010982">
    <property type="entry name" value="Lambda_DNA-bd_dom_sf"/>
</dbReference>
<keyword evidence="3" id="KW-1185">Reference proteome</keyword>